<dbReference type="EMBL" id="RJSF01000044">
    <property type="protein sequence ID" value="RNM12766.1"/>
    <property type="molecule type" value="Genomic_DNA"/>
</dbReference>
<accession>A0A3N0GKP1</accession>
<dbReference type="InterPro" id="IPR017518">
    <property type="entry name" value="CHP03084"/>
</dbReference>
<dbReference type="InterPro" id="IPR034660">
    <property type="entry name" value="DinB/YfiT-like"/>
</dbReference>
<protein>
    <submittedName>
        <fullName evidence="3">TIGR03084 family protein</fullName>
    </submittedName>
</protein>
<dbReference type="RefSeq" id="WP_123224529.1">
    <property type="nucleotide sequence ID" value="NZ_RJSF01000044.1"/>
</dbReference>
<dbReference type="InterPro" id="IPR024344">
    <property type="entry name" value="MDMPI_metal-binding"/>
</dbReference>
<comment type="caution">
    <text evidence="3">The sequence shown here is derived from an EMBL/GenBank/DDBJ whole genome shotgun (WGS) entry which is preliminary data.</text>
</comment>
<gene>
    <name evidence="3" type="ORF">EFL26_19495</name>
</gene>
<dbReference type="NCBIfam" id="TIGR03083">
    <property type="entry name" value="maleylpyruvate isomerase family mycothiol-dependent enzyme"/>
    <property type="match status" value="1"/>
</dbReference>
<reference evidence="3 4" key="1">
    <citation type="submission" date="2018-11" db="EMBL/GenBank/DDBJ databases">
        <authorList>
            <person name="Li F."/>
        </authorList>
    </citation>
    <scope>NUCLEOTIDE SEQUENCE [LARGE SCALE GENOMIC DNA]</scope>
    <source>
        <strain evidence="3 4">Gsoil 818</strain>
    </source>
</reference>
<dbReference type="InterPro" id="IPR013917">
    <property type="entry name" value="tRNA_wybutosine-synth"/>
</dbReference>
<dbReference type="Proteomes" id="UP000279994">
    <property type="component" value="Unassembled WGS sequence"/>
</dbReference>
<evidence type="ECO:0000313" key="4">
    <source>
        <dbReference type="Proteomes" id="UP000279994"/>
    </source>
</evidence>
<sequence>MTDKRAVLEQVLADLTAEGDQLEAAVVGLDEAAWRTPVPAEGWDIATTIVHLAWTDESALAAGTDKAAWDALVLAALEDPQNFVDVQAFEGARAPAPEILARWQRLRPAVVAMLRAYPEGQKLPWYGPPMSPTSMATARFMETWAHALDVYDALISAGAMTARPEPTDRVRHIAHLGVRTRDFAFGVHGLEPPTDEFRVELVSPSGETWTWGPEDAAQRVSGSAYDFCLRVTQRAHREDTDLVAVGADADRWLDIAQAFAGPAGAGRKATVHGG</sequence>
<dbReference type="AlphaFoldDB" id="A0A3N0GKP1"/>
<name>A0A3N0GKP1_9ACTN</name>
<dbReference type="OrthoDB" id="113180at2"/>
<proteinExistence type="predicted"/>
<dbReference type="InterPro" id="IPR017517">
    <property type="entry name" value="Maleyloyr_isom"/>
</dbReference>
<feature type="domain" description="tRNA wybutosine-synthesis" evidence="1">
    <location>
        <begin position="194"/>
        <end position="244"/>
    </location>
</feature>
<dbReference type="SUPFAM" id="SSF109854">
    <property type="entry name" value="DinB/YfiT-like putative metalloenzymes"/>
    <property type="match status" value="1"/>
</dbReference>
<evidence type="ECO:0000259" key="1">
    <source>
        <dbReference type="Pfam" id="PF08608"/>
    </source>
</evidence>
<organism evidence="3 4">
    <name type="scientific">Nocardioides pocheonensis</name>
    <dbReference type="NCBI Taxonomy" id="661485"/>
    <lineage>
        <taxon>Bacteria</taxon>
        <taxon>Bacillati</taxon>
        <taxon>Actinomycetota</taxon>
        <taxon>Actinomycetes</taxon>
        <taxon>Propionibacteriales</taxon>
        <taxon>Nocardioidaceae</taxon>
        <taxon>Nocardioides</taxon>
    </lineage>
</organism>
<dbReference type="Pfam" id="PF11716">
    <property type="entry name" value="MDMPI_N"/>
    <property type="match status" value="1"/>
</dbReference>
<dbReference type="NCBIfam" id="TIGR03084">
    <property type="entry name" value="TIGR03084 family metal-binding protein"/>
    <property type="match status" value="1"/>
</dbReference>
<keyword evidence="4" id="KW-1185">Reference proteome</keyword>
<dbReference type="GO" id="GO:0046872">
    <property type="term" value="F:metal ion binding"/>
    <property type="evidence" value="ECO:0007669"/>
    <property type="project" value="InterPro"/>
</dbReference>
<evidence type="ECO:0000259" key="2">
    <source>
        <dbReference type="Pfam" id="PF11716"/>
    </source>
</evidence>
<feature type="domain" description="Mycothiol-dependent maleylpyruvate isomerase metal-binding" evidence="2">
    <location>
        <begin position="15"/>
        <end position="150"/>
    </location>
</feature>
<dbReference type="Pfam" id="PF08608">
    <property type="entry name" value="Wyosine_form"/>
    <property type="match status" value="1"/>
</dbReference>
<evidence type="ECO:0000313" key="3">
    <source>
        <dbReference type="EMBL" id="RNM12766.1"/>
    </source>
</evidence>
<dbReference type="Gene3D" id="1.20.120.450">
    <property type="entry name" value="dinb family like domain"/>
    <property type="match status" value="1"/>
</dbReference>